<evidence type="ECO:0000313" key="3">
    <source>
        <dbReference type="EMBL" id="CAF1294551.1"/>
    </source>
</evidence>
<evidence type="ECO:0000256" key="1">
    <source>
        <dbReference type="SAM" id="Phobius"/>
    </source>
</evidence>
<keyword evidence="1" id="KW-0472">Membrane</keyword>
<evidence type="ECO:0000313" key="2">
    <source>
        <dbReference type="EMBL" id="CAF0872169.1"/>
    </source>
</evidence>
<accession>A0A815DJN8</accession>
<feature type="transmembrane region" description="Helical" evidence="1">
    <location>
        <begin position="77"/>
        <end position="96"/>
    </location>
</feature>
<gene>
    <name evidence="3" type="ORF">JXQ802_LOCUS29174</name>
    <name evidence="2" type="ORF">PYM288_LOCUS8100</name>
</gene>
<sequence length="98" mass="11598">MPQRPFQGSQSRCSREKDLEMTIKKEFYNAIDRRLDRVVRGALDRECQEGKLETQHERSMTYCCYSNYCNGTLSKQLINYILMNIIALLILIIFIIKE</sequence>
<dbReference type="Proteomes" id="UP000663854">
    <property type="component" value="Unassembled WGS sequence"/>
</dbReference>
<keyword evidence="1" id="KW-1133">Transmembrane helix</keyword>
<dbReference type="EMBL" id="CAJNOH010000105">
    <property type="protein sequence ID" value="CAF0872169.1"/>
    <property type="molecule type" value="Genomic_DNA"/>
</dbReference>
<reference evidence="3" key="1">
    <citation type="submission" date="2021-02" db="EMBL/GenBank/DDBJ databases">
        <authorList>
            <person name="Nowell W R."/>
        </authorList>
    </citation>
    <scope>NUCLEOTIDE SEQUENCE</scope>
</reference>
<evidence type="ECO:0000313" key="4">
    <source>
        <dbReference type="Proteomes" id="UP000663870"/>
    </source>
</evidence>
<dbReference type="AlphaFoldDB" id="A0A815DJN8"/>
<name>A0A815DJN8_9BILA</name>
<dbReference type="Proteomes" id="UP000663870">
    <property type="component" value="Unassembled WGS sequence"/>
</dbReference>
<dbReference type="EMBL" id="CAJNOL010001131">
    <property type="protein sequence ID" value="CAF1294551.1"/>
    <property type="molecule type" value="Genomic_DNA"/>
</dbReference>
<protein>
    <submittedName>
        <fullName evidence="3">Uncharacterized protein</fullName>
    </submittedName>
</protein>
<keyword evidence="1" id="KW-0812">Transmembrane</keyword>
<keyword evidence="4" id="KW-1185">Reference proteome</keyword>
<organism evidence="3 4">
    <name type="scientific">Rotaria sordida</name>
    <dbReference type="NCBI Taxonomy" id="392033"/>
    <lineage>
        <taxon>Eukaryota</taxon>
        <taxon>Metazoa</taxon>
        <taxon>Spiralia</taxon>
        <taxon>Gnathifera</taxon>
        <taxon>Rotifera</taxon>
        <taxon>Eurotatoria</taxon>
        <taxon>Bdelloidea</taxon>
        <taxon>Philodinida</taxon>
        <taxon>Philodinidae</taxon>
        <taxon>Rotaria</taxon>
    </lineage>
</organism>
<proteinExistence type="predicted"/>
<comment type="caution">
    <text evidence="3">The sequence shown here is derived from an EMBL/GenBank/DDBJ whole genome shotgun (WGS) entry which is preliminary data.</text>
</comment>